<dbReference type="InterPro" id="IPR014167">
    <property type="entry name" value="Tol-Pal_TolB"/>
</dbReference>
<dbReference type="STRING" id="465721.ACG33_08585"/>
<dbReference type="GO" id="GO:0051301">
    <property type="term" value="P:cell division"/>
    <property type="evidence" value="ECO:0007669"/>
    <property type="project" value="UniProtKB-UniRule"/>
</dbReference>
<accession>A0A127F9R1</accession>
<dbReference type="RefSeq" id="WP_066920387.1">
    <property type="nucleotide sequence ID" value="NZ_CP011971.1"/>
</dbReference>
<reference evidence="7 8" key="1">
    <citation type="submission" date="2015-06" db="EMBL/GenBank/DDBJ databases">
        <title>A Comprehensive Approach to Explore the Metabolic and Phylogenetic Diversity of Bacterial Steroid Degradation in the Environment: Testosterone as an Example.</title>
        <authorList>
            <person name="Yang F.-C."/>
            <person name="Chen Y.-L."/>
            <person name="Yu C.-P."/>
            <person name="Tang S.-L."/>
            <person name="Wang P.-H."/>
            <person name="Ismail W."/>
            <person name="Wang C.-H."/>
            <person name="Yang C.-Y."/>
            <person name="Chiang Y.-R."/>
        </authorList>
    </citation>
    <scope>NUCLEOTIDE SEQUENCE [LARGE SCALE GENOMIC DNA]</scope>
    <source>
        <strain evidence="7 8">DSM 18526</strain>
    </source>
</reference>
<dbReference type="HAMAP" id="MF_00671">
    <property type="entry name" value="TolB"/>
    <property type="match status" value="1"/>
</dbReference>
<evidence type="ECO:0000256" key="5">
    <source>
        <dbReference type="HAMAP-Rule" id="MF_00671"/>
    </source>
</evidence>
<evidence type="ECO:0000259" key="6">
    <source>
        <dbReference type="Pfam" id="PF04052"/>
    </source>
</evidence>
<keyword evidence="8" id="KW-1185">Reference proteome</keyword>
<feature type="domain" description="TolB N-terminal" evidence="6">
    <location>
        <begin position="37"/>
        <end position="143"/>
    </location>
</feature>
<evidence type="ECO:0000256" key="1">
    <source>
        <dbReference type="ARBA" id="ARBA00004418"/>
    </source>
</evidence>
<evidence type="ECO:0000256" key="3">
    <source>
        <dbReference type="ARBA" id="ARBA00022729"/>
    </source>
</evidence>
<dbReference type="NCBIfam" id="TIGR02800">
    <property type="entry name" value="propeller_TolB"/>
    <property type="match status" value="1"/>
</dbReference>
<dbReference type="SUPFAM" id="SSF69304">
    <property type="entry name" value="Tricorn protease N-terminal domain"/>
    <property type="match status" value="1"/>
</dbReference>
<comment type="similarity">
    <text evidence="2 5">Belongs to the TolB family.</text>
</comment>
<dbReference type="InterPro" id="IPR011659">
    <property type="entry name" value="WD40"/>
</dbReference>
<dbReference type="EMBL" id="CP011971">
    <property type="protein sequence ID" value="AMN47152.1"/>
    <property type="molecule type" value="Genomic_DNA"/>
</dbReference>
<evidence type="ECO:0000256" key="2">
    <source>
        <dbReference type="ARBA" id="ARBA00009820"/>
    </source>
</evidence>
<dbReference type="KEGG" id="sdf:ACG33_08585"/>
<sequence>MKAGLRADRGSAAARRDNWLLACILMLAAGVAHAQLVVEITRGQADAVPIAIVPFGWESAGAAPFDVAEVVAADLQRSGRFAPLERQDMIDRPTSGEQIRFQDWRYLKSDFIAVGKLAPLPGEGEGRYAAEFELYNVLTGQRLSGQRLTAAANSLRALSHRIADLIFEQLTGIRGAFSTRIAFISVEGTPPRQRYQLIVADADGGNPQVIASSSEPLMSPAWSPDGQSLAYVSFENKASAIYVQTVRTGERRRVSARSGINGAPAWSPDGTTLALTLSRKDGDVDVYTLNLASQLLTRMSFDPGIDTEPAWSADGRKLYFMSDRAGGPQIYEVEVAQPNRATRLSFEGSYNARPRLSPDGKQLAVVHLDRGAYRIAVIDLATRAVRVLTQGRQDESPSFAPNGAALIYATQDRGRGVLAMVSVDGRVQQRLAASSGEVREPVWSPYPPGR</sequence>
<keyword evidence="3 5" id="KW-0732">Signal</keyword>
<proteinExistence type="inferred from homology"/>
<keyword evidence="4 5" id="KW-0574">Periplasm</keyword>
<comment type="subunit">
    <text evidence="5">The Tol-Pal system is composed of five core proteins: the inner membrane proteins TolA, TolQ and TolR, the periplasmic protein TolB and the outer membrane protein Pal. They form a network linking the inner and outer membranes and the peptidoglycan layer.</text>
</comment>
<dbReference type="InterPro" id="IPR007195">
    <property type="entry name" value="TolB_N"/>
</dbReference>
<dbReference type="InterPro" id="IPR011042">
    <property type="entry name" value="6-blade_b-propeller_TolB-like"/>
</dbReference>
<comment type="subcellular location">
    <subcellularLocation>
        <location evidence="1 5">Periplasm</location>
    </subcellularLocation>
</comment>
<dbReference type="OrthoDB" id="9802240at2"/>
<dbReference type="AlphaFoldDB" id="A0A127F9R1"/>
<dbReference type="SUPFAM" id="SSF52964">
    <property type="entry name" value="TolB, N-terminal domain"/>
    <property type="match status" value="1"/>
</dbReference>
<dbReference type="PATRIC" id="fig|465721.4.peg.1825"/>
<dbReference type="Pfam" id="PF07676">
    <property type="entry name" value="PD40"/>
    <property type="match status" value="4"/>
</dbReference>
<gene>
    <name evidence="5" type="primary">tolB</name>
    <name evidence="7" type="ORF">ACG33_08585</name>
</gene>
<dbReference type="PANTHER" id="PTHR36842:SF1">
    <property type="entry name" value="PROTEIN TOLB"/>
    <property type="match status" value="1"/>
</dbReference>
<keyword evidence="5" id="KW-0131">Cell cycle</keyword>
<evidence type="ECO:0000313" key="7">
    <source>
        <dbReference type="EMBL" id="AMN47152.1"/>
    </source>
</evidence>
<evidence type="ECO:0000256" key="4">
    <source>
        <dbReference type="ARBA" id="ARBA00022764"/>
    </source>
</evidence>
<dbReference type="GO" id="GO:0017038">
    <property type="term" value="P:protein import"/>
    <property type="evidence" value="ECO:0007669"/>
    <property type="project" value="InterPro"/>
</dbReference>
<comment type="function">
    <text evidence="5">Part of the Tol-Pal system, which plays a role in outer membrane invagination during cell division and is important for maintaining outer membrane integrity.</text>
</comment>
<keyword evidence="5" id="KW-0132">Cell division</keyword>
<dbReference type="GO" id="GO:0042597">
    <property type="term" value="C:periplasmic space"/>
    <property type="evidence" value="ECO:0007669"/>
    <property type="project" value="UniProtKB-SubCell"/>
</dbReference>
<protein>
    <recommendedName>
        <fullName evidence="5">Tol-Pal system protein TolB</fullName>
    </recommendedName>
</protein>
<dbReference type="Gene3D" id="3.40.50.10070">
    <property type="entry name" value="TolB, N-terminal domain"/>
    <property type="match status" value="1"/>
</dbReference>
<evidence type="ECO:0000313" key="8">
    <source>
        <dbReference type="Proteomes" id="UP000070250"/>
    </source>
</evidence>
<name>A0A127F9R1_STEDE</name>
<organism evidence="7 8">
    <name type="scientific">Steroidobacter denitrificans</name>
    <dbReference type="NCBI Taxonomy" id="465721"/>
    <lineage>
        <taxon>Bacteria</taxon>
        <taxon>Pseudomonadati</taxon>
        <taxon>Pseudomonadota</taxon>
        <taxon>Gammaproteobacteria</taxon>
        <taxon>Steroidobacterales</taxon>
        <taxon>Steroidobacteraceae</taxon>
        <taxon>Steroidobacter</taxon>
    </lineage>
</organism>
<dbReference type="Proteomes" id="UP000070250">
    <property type="component" value="Chromosome"/>
</dbReference>
<dbReference type="Pfam" id="PF04052">
    <property type="entry name" value="TolB_N"/>
    <property type="match status" value="1"/>
</dbReference>
<dbReference type="Gene3D" id="2.120.10.30">
    <property type="entry name" value="TolB, C-terminal domain"/>
    <property type="match status" value="1"/>
</dbReference>
<dbReference type="PANTHER" id="PTHR36842">
    <property type="entry name" value="PROTEIN TOLB HOMOLOG"/>
    <property type="match status" value="1"/>
</dbReference>